<evidence type="ECO:0000256" key="2">
    <source>
        <dbReference type="ARBA" id="ARBA00023002"/>
    </source>
</evidence>
<dbReference type="RefSeq" id="WP_007012497.1">
    <property type="nucleotide sequence ID" value="NZ_AGFM01000018.1"/>
</dbReference>
<keyword evidence="5" id="KW-1185">Reference proteome</keyword>
<dbReference type="EMBL" id="AGFM01000018">
    <property type="protein sequence ID" value="EHJ61528.1"/>
    <property type="molecule type" value="Genomic_DNA"/>
</dbReference>
<dbReference type="PATRIC" id="fig|1088721.3.peg.1562"/>
<dbReference type="InterPro" id="IPR047183">
    <property type="entry name" value="GDO-like"/>
</dbReference>
<gene>
    <name evidence="4" type="ORF">NSU_1582</name>
</gene>
<accession>G6EB61</accession>
<evidence type="ECO:0000259" key="3">
    <source>
        <dbReference type="Pfam" id="PF07883"/>
    </source>
</evidence>
<dbReference type="SUPFAM" id="SSF51182">
    <property type="entry name" value="RmlC-like cupins"/>
    <property type="match status" value="1"/>
</dbReference>
<proteinExistence type="predicted"/>
<organism evidence="4 5">
    <name type="scientific">Novosphingobium pentaromativorans US6-1</name>
    <dbReference type="NCBI Taxonomy" id="1088721"/>
    <lineage>
        <taxon>Bacteria</taxon>
        <taxon>Pseudomonadati</taxon>
        <taxon>Pseudomonadota</taxon>
        <taxon>Alphaproteobacteria</taxon>
        <taxon>Sphingomonadales</taxon>
        <taxon>Sphingomonadaceae</taxon>
        <taxon>Novosphingobium</taxon>
    </lineage>
</organism>
<dbReference type="Proteomes" id="UP000004030">
    <property type="component" value="Unassembled WGS sequence"/>
</dbReference>
<evidence type="ECO:0000313" key="4">
    <source>
        <dbReference type="EMBL" id="EHJ61528.1"/>
    </source>
</evidence>
<keyword evidence="2" id="KW-0560">Oxidoreductase</keyword>
<feature type="domain" description="Cupin type-2" evidence="3">
    <location>
        <begin position="101"/>
        <end position="169"/>
    </location>
</feature>
<dbReference type="OrthoDB" id="285029at2"/>
<dbReference type="CDD" id="cd06992">
    <property type="entry name" value="cupin_GDO-like_C"/>
    <property type="match status" value="1"/>
</dbReference>
<name>G6EB61_9SPHN</name>
<dbReference type="eggNOG" id="COG3435">
    <property type="taxonomic scope" value="Bacteria"/>
</dbReference>
<dbReference type="STRING" id="1088721.JI59_12260"/>
<reference evidence="4 5" key="1">
    <citation type="journal article" date="2012" name="J. Bacteriol.">
        <title>Genome sequence of benzo(a)pyrene-degrading bacterium Novosphingobium pentaromativorans US6-1.</title>
        <authorList>
            <person name="Luo Y.R."/>
            <person name="Kang S.G."/>
            <person name="Kim S.J."/>
            <person name="Kim M.R."/>
            <person name="Li N."/>
            <person name="Lee J.H."/>
            <person name="Kwon K.K."/>
        </authorList>
    </citation>
    <scope>NUCLEOTIDE SEQUENCE [LARGE SCALE GENOMIC DNA]</scope>
    <source>
        <strain evidence="4 5">US6-1</strain>
    </source>
</reference>
<comment type="caution">
    <text evidence="4">The sequence shown here is derived from an EMBL/GenBank/DDBJ whole genome shotgun (WGS) entry which is preliminary data.</text>
</comment>
<dbReference type="InterPro" id="IPR011051">
    <property type="entry name" value="RmlC_Cupin_sf"/>
</dbReference>
<keyword evidence="1 4" id="KW-0223">Dioxygenase</keyword>
<dbReference type="PANTHER" id="PTHR41517:SF1">
    <property type="entry name" value="CUPIN"/>
    <property type="match status" value="1"/>
</dbReference>
<sequence>MATTSTTGISAPDFHDRNEAFGQKLGTRYMAPLWGKIAQMAPPQPAPRTVAHVWPYAEVRPCLMEAGDLISAAEAERRVLILENPAFVGEGRASGTLYAGVQLVLPGETAPAHRHVASALRFVLESSGGYTVVAGERTTMARGDFVITPSWTWHDHGNDSDEPVVWVDILDAHIVNFFETSFFEHYNEATHGPARPEGDALARFGTAMLPIEPEPRFGATSPVFNYPFERTRAALVAIASAGSLDPHWGASLRYANPTDGGWAMPTISTWMTYLPAGTRTAPVRSTDGMVVCVPYGRGRMIVDGQRHPFAAQDVLAAPNWTWRSFEAEEDCFLFCASDRVVQEKLGIWREEKAPA</sequence>
<dbReference type="KEGG" id="npn:JI59_12260"/>
<dbReference type="CDD" id="cd02216">
    <property type="entry name" value="cupin_GDO-like_N"/>
    <property type="match status" value="1"/>
</dbReference>
<dbReference type="Pfam" id="PF07883">
    <property type="entry name" value="Cupin_2"/>
    <property type="match status" value="1"/>
</dbReference>
<protein>
    <submittedName>
        <fullName evidence="4">Gentisate 1,2-dioxygenase</fullName>
    </submittedName>
</protein>
<dbReference type="PANTHER" id="PTHR41517">
    <property type="entry name" value="1,2-DIOXYGENASE PROTEIN-RELATED"/>
    <property type="match status" value="1"/>
</dbReference>
<dbReference type="GO" id="GO:0051213">
    <property type="term" value="F:dioxygenase activity"/>
    <property type="evidence" value="ECO:0007669"/>
    <property type="project" value="UniProtKB-KW"/>
</dbReference>
<dbReference type="InterPro" id="IPR014710">
    <property type="entry name" value="RmlC-like_jellyroll"/>
</dbReference>
<evidence type="ECO:0000313" key="5">
    <source>
        <dbReference type="Proteomes" id="UP000004030"/>
    </source>
</evidence>
<dbReference type="AlphaFoldDB" id="G6EB61"/>
<evidence type="ECO:0000256" key="1">
    <source>
        <dbReference type="ARBA" id="ARBA00022964"/>
    </source>
</evidence>
<dbReference type="InterPro" id="IPR013096">
    <property type="entry name" value="Cupin_2"/>
</dbReference>
<dbReference type="Gene3D" id="2.60.120.10">
    <property type="entry name" value="Jelly Rolls"/>
    <property type="match status" value="1"/>
</dbReference>